<keyword evidence="2" id="KW-0808">Transferase</keyword>
<sequence length="81" mass="8870">MPNADVIVMGHILHDWDLAEKRKLLEKAFAALPNGGALIVYDAVIDDERRSNAFGLLMSLNMLIETRGHGGRGDPLQSGRT</sequence>
<feature type="domain" description="O-methyltransferase C-terminal" evidence="4">
    <location>
        <begin position="1"/>
        <end position="69"/>
    </location>
</feature>
<evidence type="ECO:0000256" key="2">
    <source>
        <dbReference type="ARBA" id="ARBA00022679"/>
    </source>
</evidence>
<keyword evidence="3" id="KW-0949">S-adenosyl-L-methionine</keyword>
<dbReference type="EMBL" id="LGAP01000007">
    <property type="protein sequence ID" value="KOF18462.1"/>
    <property type="molecule type" value="Genomic_DNA"/>
</dbReference>
<dbReference type="SUPFAM" id="SSF53335">
    <property type="entry name" value="S-adenosyl-L-methionine-dependent methyltransferases"/>
    <property type="match status" value="1"/>
</dbReference>
<evidence type="ECO:0000313" key="6">
    <source>
        <dbReference type="Proteomes" id="UP000037425"/>
    </source>
</evidence>
<organism evidence="5 6">
    <name type="scientific">Ensifer adhaerens</name>
    <name type="common">Sinorhizobium morelense</name>
    <dbReference type="NCBI Taxonomy" id="106592"/>
    <lineage>
        <taxon>Bacteria</taxon>
        <taxon>Pseudomonadati</taxon>
        <taxon>Pseudomonadota</taxon>
        <taxon>Alphaproteobacteria</taxon>
        <taxon>Hyphomicrobiales</taxon>
        <taxon>Rhizobiaceae</taxon>
        <taxon>Sinorhizobium/Ensifer group</taxon>
        <taxon>Ensifer</taxon>
    </lineage>
</organism>
<dbReference type="GO" id="GO:0008171">
    <property type="term" value="F:O-methyltransferase activity"/>
    <property type="evidence" value="ECO:0007669"/>
    <property type="project" value="InterPro"/>
</dbReference>
<dbReference type="InterPro" id="IPR001077">
    <property type="entry name" value="COMT_C"/>
</dbReference>
<accession>A0A0L8BUS4</accession>
<keyword evidence="1" id="KW-0489">Methyltransferase</keyword>
<dbReference type="PATRIC" id="fig|106592.7.peg.7041"/>
<dbReference type="Gene3D" id="3.40.50.150">
    <property type="entry name" value="Vaccinia Virus protein VP39"/>
    <property type="match status" value="1"/>
</dbReference>
<dbReference type="Proteomes" id="UP000037425">
    <property type="component" value="Unassembled WGS sequence"/>
</dbReference>
<gene>
    <name evidence="5" type="ORF">AC244_13930</name>
</gene>
<comment type="caution">
    <text evidence="5">The sequence shown here is derived from an EMBL/GenBank/DDBJ whole genome shotgun (WGS) entry which is preliminary data.</text>
</comment>
<proteinExistence type="predicted"/>
<dbReference type="InterPro" id="IPR016461">
    <property type="entry name" value="COMT-like"/>
</dbReference>
<evidence type="ECO:0000256" key="1">
    <source>
        <dbReference type="ARBA" id="ARBA00022603"/>
    </source>
</evidence>
<evidence type="ECO:0000259" key="4">
    <source>
        <dbReference type="Pfam" id="PF00891"/>
    </source>
</evidence>
<evidence type="ECO:0000313" key="5">
    <source>
        <dbReference type="EMBL" id="KOF18462.1"/>
    </source>
</evidence>
<evidence type="ECO:0000256" key="3">
    <source>
        <dbReference type="ARBA" id="ARBA00022691"/>
    </source>
</evidence>
<reference evidence="6" key="1">
    <citation type="submission" date="2015-07" db="EMBL/GenBank/DDBJ databases">
        <title>Whole genome sequence of an Ensifer adhaerens strain isolated from a cave pool in the Wind Cave National Park.</title>
        <authorList>
            <person name="Eng W.W.H."/>
            <person name="Gan H.M."/>
            <person name="Barton H.A."/>
            <person name="Savka M.A."/>
        </authorList>
    </citation>
    <scope>NUCLEOTIDE SEQUENCE [LARGE SCALE GENOMIC DNA]</scope>
    <source>
        <strain evidence="6">SD006</strain>
    </source>
</reference>
<dbReference type="Pfam" id="PF00891">
    <property type="entry name" value="Methyltransf_2"/>
    <property type="match status" value="1"/>
</dbReference>
<dbReference type="GO" id="GO:0032259">
    <property type="term" value="P:methylation"/>
    <property type="evidence" value="ECO:0007669"/>
    <property type="project" value="UniProtKB-KW"/>
</dbReference>
<dbReference type="AlphaFoldDB" id="A0A0L8BUS4"/>
<name>A0A0L8BUS4_ENSAD</name>
<dbReference type="InterPro" id="IPR029063">
    <property type="entry name" value="SAM-dependent_MTases_sf"/>
</dbReference>
<protein>
    <recommendedName>
        <fullName evidence="4">O-methyltransferase C-terminal domain-containing protein</fullName>
    </recommendedName>
</protein>
<dbReference type="PROSITE" id="PS51683">
    <property type="entry name" value="SAM_OMT_II"/>
    <property type="match status" value="1"/>
</dbReference>